<evidence type="ECO:0000256" key="2">
    <source>
        <dbReference type="ARBA" id="ARBA00022729"/>
    </source>
</evidence>
<evidence type="ECO:0000259" key="4">
    <source>
        <dbReference type="SMART" id="SM00062"/>
    </source>
</evidence>
<organism evidence="5 6">
    <name type="scientific">Rhizobium rhizogenes NBRC 13257</name>
    <dbReference type="NCBI Taxonomy" id="1220581"/>
    <lineage>
        <taxon>Bacteria</taxon>
        <taxon>Pseudomonadati</taxon>
        <taxon>Pseudomonadota</taxon>
        <taxon>Alphaproteobacteria</taxon>
        <taxon>Hyphomicrobiales</taxon>
        <taxon>Rhizobiaceae</taxon>
        <taxon>Rhizobium/Agrobacterium group</taxon>
        <taxon>Rhizobium</taxon>
    </lineage>
</organism>
<evidence type="ECO:0000256" key="1">
    <source>
        <dbReference type="ARBA" id="ARBA00004418"/>
    </source>
</evidence>
<comment type="subcellular location">
    <subcellularLocation>
        <location evidence="1">Periplasm</location>
    </subcellularLocation>
</comment>
<reference evidence="5 6" key="1">
    <citation type="submission" date="2014-05" db="EMBL/GenBank/DDBJ databases">
        <title>Whole genome shotgun sequence of Rhizobium rhizogenes NBRC 13257.</title>
        <authorList>
            <person name="Katano-Makiyama Y."/>
            <person name="Hosoyama A."/>
            <person name="Hashimoto M."/>
            <person name="Hosoyama Y."/>
            <person name="Noguchi M."/>
            <person name="Tsuchikane K."/>
            <person name="Kimura A."/>
            <person name="Ohji S."/>
            <person name="Ichikawa N."/>
            <person name="Yamazoe A."/>
            <person name="Fujita N."/>
        </authorList>
    </citation>
    <scope>NUCLEOTIDE SEQUENCE [LARGE SCALE GENOMIC DNA]</scope>
    <source>
        <strain evidence="5 6">NBRC 13257</strain>
    </source>
</reference>
<feature type="domain" description="Solute-binding protein family 3/N-terminal" evidence="4">
    <location>
        <begin position="40"/>
        <end position="260"/>
    </location>
</feature>
<evidence type="ECO:0000256" key="3">
    <source>
        <dbReference type="SAM" id="SignalP"/>
    </source>
</evidence>
<dbReference type="Gene3D" id="3.40.190.10">
    <property type="entry name" value="Periplasmic binding protein-like II"/>
    <property type="match status" value="2"/>
</dbReference>
<feature type="chain" id="PRO_5041690682" evidence="3">
    <location>
        <begin position="30"/>
        <end position="267"/>
    </location>
</feature>
<proteinExistence type="predicted"/>
<sequence>MNISKSLRGIMAAVGIVAAGLLATTQAHATTLNDIVSRGKVRIGVLTGAPPMGMVDEKGNPAGYDVDVANLIAGYLSLPVELVPLTPPSRIPALQTGKVDFLVATLAPTGERAKTVMFTQPYSAFNMDIISGPDQKFTQLSDLQGKRVAVNRGSSQETALRKAAVPGLEIVVYEDDSTSAQALIAGQTDAAAVPSTVGEAIIKQRPDAGLQVGFTFFQQGNSMATKIDDFELRQWLNTAIYLMKVSGDLDKISMKWTGRPMAQLPSF</sequence>
<protein>
    <submittedName>
        <fullName evidence="5">ABC transporter substrate-binding protein</fullName>
    </submittedName>
</protein>
<dbReference type="AlphaFoldDB" id="A0AA87Q2Z6"/>
<dbReference type="PANTHER" id="PTHR35936">
    <property type="entry name" value="MEMBRANE-BOUND LYTIC MUREIN TRANSGLYCOSYLASE F"/>
    <property type="match status" value="1"/>
</dbReference>
<keyword evidence="2 3" id="KW-0732">Signal</keyword>
<dbReference type="SMART" id="SM00062">
    <property type="entry name" value="PBPb"/>
    <property type="match status" value="1"/>
</dbReference>
<evidence type="ECO:0000313" key="6">
    <source>
        <dbReference type="Proteomes" id="UP000026941"/>
    </source>
</evidence>
<dbReference type="Pfam" id="PF00497">
    <property type="entry name" value="SBP_bac_3"/>
    <property type="match status" value="1"/>
</dbReference>
<evidence type="ECO:0000313" key="5">
    <source>
        <dbReference type="EMBL" id="GAJ92165.1"/>
    </source>
</evidence>
<feature type="signal peptide" evidence="3">
    <location>
        <begin position="1"/>
        <end position="29"/>
    </location>
</feature>
<dbReference type="PANTHER" id="PTHR35936:SF17">
    <property type="entry name" value="ARGININE-BINDING EXTRACELLULAR PROTEIN ARTP"/>
    <property type="match status" value="1"/>
</dbReference>
<comment type="caution">
    <text evidence="5">The sequence shown here is derived from an EMBL/GenBank/DDBJ whole genome shotgun (WGS) entry which is preliminary data.</text>
</comment>
<dbReference type="InterPro" id="IPR001638">
    <property type="entry name" value="Solute-binding_3/MltF_N"/>
</dbReference>
<dbReference type="Proteomes" id="UP000026941">
    <property type="component" value="Unassembled WGS sequence"/>
</dbReference>
<dbReference type="RefSeq" id="WP_007689251.1">
    <property type="nucleotide sequence ID" value="NZ_BAYX01000003.1"/>
</dbReference>
<dbReference type="SUPFAM" id="SSF53850">
    <property type="entry name" value="Periplasmic binding protein-like II"/>
    <property type="match status" value="1"/>
</dbReference>
<accession>A0AA87Q2Z6</accession>
<dbReference type="EMBL" id="BAYX01000003">
    <property type="protein sequence ID" value="GAJ92165.1"/>
    <property type="molecule type" value="Genomic_DNA"/>
</dbReference>
<dbReference type="GO" id="GO:0042597">
    <property type="term" value="C:periplasmic space"/>
    <property type="evidence" value="ECO:0007669"/>
    <property type="project" value="UniProtKB-SubCell"/>
</dbReference>
<name>A0AA87Q2Z6_RHIRH</name>
<gene>
    <name evidence="5" type="ORF">RRH01S_03_02340</name>
</gene>